<sequence>MHLKYRRQFLCPIFFYSSQTKVGNVLFSGTVEELPESKLDFENTKKSAAFESSLSDEDASRKAALLENEAADDLTLSFHEEKFQQTIILENENMWDDRKDSEEECLESQTRDDDGKNNEKCSTAEEVPHDNSESDHCNDLCMPELQKEREVITLNQEKNKPIPKQRVRKIRNVSTSAENISIPSLDDCYKPSPQPRSLLRKSGPVEDNDLNRSEEKKTSRNELSSFSAPSSLTSLNATPEKKMFAESPDPEVRARMERMKKRRNV</sequence>
<dbReference type="Proteomes" id="UP000694424">
    <property type="component" value="Unplaced"/>
</dbReference>
<name>A0A8B9S4I0_APTOW</name>
<feature type="region of interest" description="Disordered" evidence="1">
    <location>
        <begin position="99"/>
        <end position="138"/>
    </location>
</feature>
<dbReference type="Ensembl" id="ENSAOWT00000006918.1">
    <property type="protein sequence ID" value="ENSAOWP00000006110.1"/>
    <property type="gene ID" value="ENSAOWG00000004206.1"/>
</dbReference>
<accession>A0A8B9S4I0</accession>
<feature type="compositionally biased region" description="Basic and acidic residues" evidence="1">
    <location>
        <begin position="109"/>
        <end position="138"/>
    </location>
</feature>
<dbReference type="AlphaFoldDB" id="A0A8B9S4I0"/>
<organism evidence="2 3">
    <name type="scientific">Apteryx owenii</name>
    <name type="common">Little spotted kiwi</name>
    <dbReference type="NCBI Taxonomy" id="8824"/>
    <lineage>
        <taxon>Eukaryota</taxon>
        <taxon>Metazoa</taxon>
        <taxon>Chordata</taxon>
        <taxon>Craniata</taxon>
        <taxon>Vertebrata</taxon>
        <taxon>Euteleostomi</taxon>
        <taxon>Archelosauria</taxon>
        <taxon>Archosauria</taxon>
        <taxon>Dinosauria</taxon>
        <taxon>Saurischia</taxon>
        <taxon>Theropoda</taxon>
        <taxon>Coelurosauria</taxon>
        <taxon>Aves</taxon>
        <taxon>Palaeognathae</taxon>
        <taxon>Apterygiformes</taxon>
        <taxon>Apterygidae</taxon>
        <taxon>Apteryx</taxon>
    </lineage>
</organism>
<proteinExistence type="predicted"/>
<protein>
    <submittedName>
        <fullName evidence="2">Uncharacterized protein</fullName>
    </submittedName>
</protein>
<reference evidence="2" key="2">
    <citation type="submission" date="2025-09" db="UniProtKB">
        <authorList>
            <consortium name="Ensembl"/>
        </authorList>
    </citation>
    <scope>IDENTIFICATION</scope>
</reference>
<evidence type="ECO:0000313" key="3">
    <source>
        <dbReference type="Proteomes" id="UP000694424"/>
    </source>
</evidence>
<keyword evidence="3" id="KW-1185">Reference proteome</keyword>
<evidence type="ECO:0000256" key="1">
    <source>
        <dbReference type="SAM" id="MobiDB-lite"/>
    </source>
</evidence>
<feature type="compositionally biased region" description="Basic and acidic residues" evidence="1">
    <location>
        <begin position="209"/>
        <end position="220"/>
    </location>
</feature>
<feature type="compositionally biased region" description="Basic and acidic residues" evidence="1">
    <location>
        <begin position="239"/>
        <end position="257"/>
    </location>
</feature>
<evidence type="ECO:0000313" key="2">
    <source>
        <dbReference type="Ensembl" id="ENSAOWP00000006110.1"/>
    </source>
</evidence>
<feature type="region of interest" description="Disordered" evidence="1">
    <location>
        <begin position="182"/>
        <end position="265"/>
    </location>
</feature>
<reference evidence="2" key="1">
    <citation type="submission" date="2025-08" db="UniProtKB">
        <authorList>
            <consortium name="Ensembl"/>
        </authorList>
    </citation>
    <scope>IDENTIFICATION</scope>
</reference>
<feature type="compositionally biased region" description="Low complexity" evidence="1">
    <location>
        <begin position="223"/>
        <end position="235"/>
    </location>
</feature>